<dbReference type="InterPro" id="IPR043736">
    <property type="entry name" value="DUF5681"/>
</dbReference>
<dbReference type="OrthoDB" id="2086138at2"/>
<feature type="region of interest" description="Disordered" evidence="1">
    <location>
        <begin position="127"/>
        <end position="148"/>
    </location>
</feature>
<evidence type="ECO:0000313" key="3">
    <source>
        <dbReference type="EMBL" id="MBB5730593.1"/>
    </source>
</evidence>
<dbReference type="Pfam" id="PF18932">
    <property type="entry name" value="DUF5681"/>
    <property type="match status" value="1"/>
</dbReference>
<evidence type="ECO:0000256" key="1">
    <source>
        <dbReference type="SAM" id="MobiDB-lite"/>
    </source>
</evidence>
<dbReference type="Proteomes" id="UP000546701">
    <property type="component" value="Unassembled WGS sequence"/>
</dbReference>
<feature type="compositionally biased region" description="Basic and acidic residues" evidence="1">
    <location>
        <begin position="138"/>
        <end position="148"/>
    </location>
</feature>
<evidence type="ECO:0000259" key="2">
    <source>
        <dbReference type="Pfam" id="PF18932"/>
    </source>
</evidence>
<accession>A0A7W9F2P0</accession>
<feature type="region of interest" description="Disordered" evidence="1">
    <location>
        <begin position="1"/>
        <end position="32"/>
    </location>
</feature>
<protein>
    <recommendedName>
        <fullName evidence="2">DUF5681 domain-containing protein</fullName>
    </recommendedName>
</protein>
<name>A0A7W9F2P0_9SPHN</name>
<organism evidence="3 4">
    <name type="scientific">Sphingomonas prati</name>
    <dbReference type="NCBI Taxonomy" id="1843237"/>
    <lineage>
        <taxon>Bacteria</taxon>
        <taxon>Pseudomonadati</taxon>
        <taxon>Pseudomonadota</taxon>
        <taxon>Alphaproteobacteria</taxon>
        <taxon>Sphingomonadales</taxon>
        <taxon>Sphingomonadaceae</taxon>
        <taxon>Sphingomonas</taxon>
    </lineage>
</organism>
<comment type="caution">
    <text evidence="3">The sequence shown here is derived from an EMBL/GenBank/DDBJ whole genome shotgun (WGS) entry which is preliminary data.</text>
</comment>
<sequence>MSDSNDGQVGYCRPPIHSRFQKGGVGGNRPGRRKAETLDMAAILDEDVSVTEGGRKRRKPAFEVEFSNLMTKAIKGDISACRQVTKHLNDAGILKPPADAHQYVLRIPLHWKDEDWKAMYDLHGPPPWDGPDDGLIPEYRRPNHWSEE</sequence>
<feature type="domain" description="DUF5681" evidence="2">
    <location>
        <begin position="17"/>
        <end position="89"/>
    </location>
</feature>
<proteinExistence type="predicted"/>
<dbReference type="AlphaFoldDB" id="A0A7W9F2P0"/>
<keyword evidence="4" id="KW-1185">Reference proteome</keyword>
<dbReference type="RefSeq" id="WP_157176914.1">
    <property type="nucleotide sequence ID" value="NZ_BMJP01000005.1"/>
</dbReference>
<gene>
    <name evidence="3" type="ORF">FHS99_003096</name>
</gene>
<dbReference type="EMBL" id="JACIJR010000007">
    <property type="protein sequence ID" value="MBB5730593.1"/>
    <property type="molecule type" value="Genomic_DNA"/>
</dbReference>
<reference evidence="3 4" key="1">
    <citation type="submission" date="2020-08" db="EMBL/GenBank/DDBJ databases">
        <title>Genomic Encyclopedia of Type Strains, Phase IV (KMG-IV): sequencing the most valuable type-strain genomes for metagenomic binning, comparative biology and taxonomic classification.</title>
        <authorList>
            <person name="Goeker M."/>
        </authorList>
    </citation>
    <scope>NUCLEOTIDE SEQUENCE [LARGE SCALE GENOMIC DNA]</scope>
    <source>
        <strain evidence="3 4">DSM 103336</strain>
    </source>
</reference>
<evidence type="ECO:0000313" key="4">
    <source>
        <dbReference type="Proteomes" id="UP000546701"/>
    </source>
</evidence>